<keyword evidence="6" id="KW-0812">Transmembrane</keyword>
<evidence type="ECO:0000256" key="1">
    <source>
        <dbReference type="ARBA" id="ARBA00004383"/>
    </source>
</evidence>
<gene>
    <name evidence="12" type="ORF">VRU48_13650</name>
</gene>
<dbReference type="Proteomes" id="UP001336835">
    <property type="component" value="Unassembled WGS sequence"/>
</dbReference>
<feature type="domain" description="TonB C-terminal" evidence="11">
    <location>
        <begin position="43"/>
        <end position="139"/>
    </location>
</feature>
<evidence type="ECO:0000259" key="11">
    <source>
        <dbReference type="PROSITE" id="PS52015"/>
    </source>
</evidence>
<dbReference type="PANTHER" id="PTHR33446:SF2">
    <property type="entry name" value="PROTEIN TONB"/>
    <property type="match status" value="1"/>
</dbReference>
<comment type="similarity">
    <text evidence="2">Belongs to the TonB family.</text>
</comment>
<evidence type="ECO:0000256" key="4">
    <source>
        <dbReference type="ARBA" id="ARBA00022475"/>
    </source>
</evidence>
<evidence type="ECO:0000256" key="6">
    <source>
        <dbReference type="ARBA" id="ARBA00022692"/>
    </source>
</evidence>
<dbReference type="InterPro" id="IPR003538">
    <property type="entry name" value="TonB"/>
</dbReference>
<dbReference type="SUPFAM" id="SSF74653">
    <property type="entry name" value="TolA/TonB C-terminal domain"/>
    <property type="match status" value="2"/>
</dbReference>
<evidence type="ECO:0000313" key="12">
    <source>
        <dbReference type="EMBL" id="MEE1946162.1"/>
    </source>
</evidence>
<feature type="signal peptide" evidence="10">
    <location>
        <begin position="1"/>
        <end position="24"/>
    </location>
</feature>
<keyword evidence="4" id="KW-1003">Cell membrane</keyword>
<proteinExistence type="inferred from homology"/>
<evidence type="ECO:0000256" key="10">
    <source>
        <dbReference type="SAM" id="SignalP"/>
    </source>
</evidence>
<keyword evidence="7" id="KW-0653">Protein transport</keyword>
<evidence type="ECO:0000256" key="9">
    <source>
        <dbReference type="ARBA" id="ARBA00023136"/>
    </source>
</evidence>
<organism evidence="12 13">
    <name type="scientific">Pedobacter albus</name>
    <dbReference type="NCBI Taxonomy" id="3113905"/>
    <lineage>
        <taxon>Bacteria</taxon>
        <taxon>Pseudomonadati</taxon>
        <taxon>Bacteroidota</taxon>
        <taxon>Sphingobacteriia</taxon>
        <taxon>Sphingobacteriales</taxon>
        <taxon>Sphingobacteriaceae</taxon>
        <taxon>Pedobacter</taxon>
    </lineage>
</organism>
<keyword evidence="3" id="KW-0813">Transport</keyword>
<keyword evidence="13" id="KW-1185">Reference proteome</keyword>
<dbReference type="RefSeq" id="WP_330108474.1">
    <property type="nucleotide sequence ID" value="NZ_JAZDQT010000002.1"/>
</dbReference>
<dbReference type="EMBL" id="JAZDQT010000002">
    <property type="protein sequence ID" value="MEE1946162.1"/>
    <property type="molecule type" value="Genomic_DNA"/>
</dbReference>
<reference evidence="12 13" key="1">
    <citation type="submission" date="2024-01" db="EMBL/GenBank/DDBJ databases">
        <title>Pedobacter sp. nov., isolated from fresh soil.</title>
        <authorList>
            <person name="Le N.T.T."/>
        </authorList>
    </citation>
    <scope>NUCLEOTIDE SEQUENCE [LARGE SCALE GENOMIC DNA]</scope>
    <source>
        <strain evidence="12 13">KR3-3</strain>
    </source>
</reference>
<dbReference type="InterPro" id="IPR051045">
    <property type="entry name" value="TonB-dependent_transducer"/>
</dbReference>
<keyword evidence="8" id="KW-1133">Transmembrane helix</keyword>
<dbReference type="PRINTS" id="PR01374">
    <property type="entry name" value="TONBPROTEIN"/>
</dbReference>
<name>A0ABU7I9X6_9SPHI</name>
<evidence type="ECO:0000256" key="8">
    <source>
        <dbReference type="ARBA" id="ARBA00022989"/>
    </source>
</evidence>
<keyword evidence="10" id="KW-0732">Signal</keyword>
<evidence type="ECO:0000256" key="2">
    <source>
        <dbReference type="ARBA" id="ARBA00006555"/>
    </source>
</evidence>
<keyword evidence="9" id="KW-0472">Membrane</keyword>
<evidence type="ECO:0000256" key="7">
    <source>
        <dbReference type="ARBA" id="ARBA00022927"/>
    </source>
</evidence>
<dbReference type="NCBIfam" id="TIGR01352">
    <property type="entry name" value="tonB_Cterm"/>
    <property type="match status" value="2"/>
</dbReference>
<dbReference type="Gene3D" id="3.30.1150.10">
    <property type="match status" value="2"/>
</dbReference>
<evidence type="ECO:0000313" key="13">
    <source>
        <dbReference type="Proteomes" id="UP001336835"/>
    </source>
</evidence>
<dbReference type="InterPro" id="IPR037682">
    <property type="entry name" value="TonB_C"/>
</dbReference>
<sequence length="254" mass="27794">MKKLIFSSLFAVLLLTLCLNETKAQDDKVYSFVSMKHPPTYPGGIAALYKFLAQNIKYPKEAAEKNIQGNVFVSFIVGKDGSVSDIKVDRKIGGGTDEEAIRVLKMMKKWNPGTENGKVVKVAYNMPVKFTLYKGSSGKPALGKDKVASNGSQMKNQPSYPDGVQALYKFLGQNIKYPKEAVTKNIQGDVFVSFMVEADGSIKDIKVVKGIGGGADEEAVRVVKLMKKWNPAEKDGKPVRSSFSLPIKFTLAAK</sequence>
<evidence type="ECO:0000256" key="5">
    <source>
        <dbReference type="ARBA" id="ARBA00022519"/>
    </source>
</evidence>
<evidence type="ECO:0000256" key="3">
    <source>
        <dbReference type="ARBA" id="ARBA00022448"/>
    </source>
</evidence>
<dbReference type="PANTHER" id="PTHR33446">
    <property type="entry name" value="PROTEIN TONB-RELATED"/>
    <property type="match status" value="1"/>
</dbReference>
<accession>A0ABU7I9X6</accession>
<feature type="domain" description="TonB C-terminal" evidence="11">
    <location>
        <begin position="162"/>
        <end position="254"/>
    </location>
</feature>
<keyword evidence="5" id="KW-0997">Cell inner membrane</keyword>
<comment type="caution">
    <text evidence="12">The sequence shown here is derived from an EMBL/GenBank/DDBJ whole genome shotgun (WGS) entry which is preliminary data.</text>
</comment>
<dbReference type="InterPro" id="IPR006260">
    <property type="entry name" value="TonB/TolA_C"/>
</dbReference>
<comment type="subcellular location">
    <subcellularLocation>
        <location evidence="1">Cell inner membrane</location>
        <topology evidence="1">Single-pass membrane protein</topology>
        <orientation evidence="1">Periplasmic side</orientation>
    </subcellularLocation>
</comment>
<dbReference type="Pfam" id="PF03544">
    <property type="entry name" value="TonB_C"/>
    <property type="match status" value="2"/>
</dbReference>
<protein>
    <submittedName>
        <fullName evidence="12">Energy transducer TonB</fullName>
    </submittedName>
</protein>
<feature type="chain" id="PRO_5046473244" evidence="10">
    <location>
        <begin position="25"/>
        <end position="254"/>
    </location>
</feature>
<dbReference type="PROSITE" id="PS52015">
    <property type="entry name" value="TONB_CTD"/>
    <property type="match status" value="2"/>
</dbReference>